<dbReference type="Gene3D" id="3.40.50.1240">
    <property type="entry name" value="Phosphoglycerate mutase-like"/>
    <property type="match status" value="1"/>
</dbReference>
<dbReference type="SMART" id="SM00855">
    <property type="entry name" value="PGAM"/>
    <property type="match status" value="1"/>
</dbReference>
<feature type="binding site" evidence="7">
    <location>
        <position position="68"/>
    </location>
    <ligand>
        <name>substrate</name>
    </ligand>
</feature>
<evidence type="ECO:0000256" key="6">
    <source>
        <dbReference type="PIRSR" id="PIRSR613078-1"/>
    </source>
</evidence>
<evidence type="ECO:0000256" key="7">
    <source>
        <dbReference type="PIRSR" id="PIRSR613078-2"/>
    </source>
</evidence>
<dbReference type="SUPFAM" id="SSF53254">
    <property type="entry name" value="Phosphoglycerate mutase-like"/>
    <property type="match status" value="1"/>
</dbReference>
<dbReference type="PANTHER" id="PTHR11931">
    <property type="entry name" value="PHOSPHOGLYCERATE MUTASE"/>
    <property type="match status" value="1"/>
</dbReference>
<accession>A0A2C9CLN7</accession>
<gene>
    <name evidence="9" type="ORF">SAMN06273572_10165</name>
</gene>
<dbReference type="Proteomes" id="UP000220034">
    <property type="component" value="Unassembled WGS sequence"/>
</dbReference>
<evidence type="ECO:0000256" key="1">
    <source>
        <dbReference type="ARBA" id="ARBA00006717"/>
    </source>
</evidence>
<dbReference type="AlphaFoldDB" id="A0A2C9CLN7"/>
<evidence type="ECO:0000256" key="2">
    <source>
        <dbReference type="ARBA" id="ARBA00012028"/>
    </source>
</evidence>
<dbReference type="GO" id="GO:0006096">
    <property type="term" value="P:glycolytic process"/>
    <property type="evidence" value="ECO:0007669"/>
    <property type="project" value="UniProtKB-KW"/>
</dbReference>
<keyword evidence="4" id="KW-0324">Glycolysis</keyword>
<sequence>MGDARHIATLVRHGEYHQRAGAPSARQPYALTDTGLSQARACGDELAEALWSQDVALNPVIHCSRQLRAWQTASQIADRLRAHGHIVAEIRESSDLAERGLGSAANLTVAEIEQVIAADPRHAALPAGWKSDSYYTLPLEGAESLMQAGQRVANILRDVMQARKTGGMTIFVGHGASFRHAAYHLGVLQRAQVAQLSMFHARPLQFCYSPHDNWSHFAGDWKVRPEKQEPLD</sequence>
<dbReference type="InterPro" id="IPR029033">
    <property type="entry name" value="His_PPase_superfam"/>
</dbReference>
<evidence type="ECO:0000256" key="8">
    <source>
        <dbReference type="PIRSR" id="PIRSR613078-3"/>
    </source>
</evidence>
<name>A0A2C9CLN7_9RHOB</name>
<keyword evidence="10" id="KW-1185">Reference proteome</keyword>
<organism evidence="9 10">
    <name type="scientific">Pontivivens marinum</name>
    <dbReference type="NCBI Taxonomy" id="1690039"/>
    <lineage>
        <taxon>Bacteria</taxon>
        <taxon>Pseudomonadati</taxon>
        <taxon>Pseudomonadota</taxon>
        <taxon>Alphaproteobacteria</taxon>
        <taxon>Rhodobacterales</taxon>
        <taxon>Paracoccaceae</taxon>
        <taxon>Pontivivens</taxon>
    </lineage>
</organism>
<keyword evidence="3" id="KW-0312">Gluconeogenesis</keyword>
<evidence type="ECO:0000256" key="3">
    <source>
        <dbReference type="ARBA" id="ARBA00022432"/>
    </source>
</evidence>
<evidence type="ECO:0000313" key="10">
    <source>
        <dbReference type="Proteomes" id="UP000220034"/>
    </source>
</evidence>
<feature type="active site" description="Tele-phosphohistidine intermediate" evidence="6">
    <location>
        <position position="13"/>
    </location>
</feature>
<dbReference type="GO" id="GO:0004619">
    <property type="term" value="F:phosphoglycerate mutase activity"/>
    <property type="evidence" value="ECO:0007669"/>
    <property type="project" value="UniProtKB-EC"/>
</dbReference>
<dbReference type="RefSeq" id="WP_097927824.1">
    <property type="nucleotide sequence ID" value="NZ_OCTN01000001.1"/>
</dbReference>
<evidence type="ECO:0000256" key="5">
    <source>
        <dbReference type="ARBA" id="ARBA00023235"/>
    </source>
</evidence>
<feature type="site" description="Transition state stabilizer" evidence="8">
    <location>
        <position position="174"/>
    </location>
</feature>
<feature type="active site" description="Proton donor/acceptor" evidence="6">
    <location>
        <position position="98"/>
    </location>
</feature>
<protein>
    <recommendedName>
        <fullName evidence="2">phosphoglycerate mutase (2,3-diphosphoglycerate-dependent)</fullName>
        <ecNumber evidence="2">5.4.2.11</ecNumber>
    </recommendedName>
</protein>
<dbReference type="EMBL" id="OCTN01000001">
    <property type="protein sequence ID" value="SOH92224.1"/>
    <property type="molecule type" value="Genomic_DNA"/>
</dbReference>
<reference evidence="10" key="1">
    <citation type="submission" date="2017-09" db="EMBL/GenBank/DDBJ databases">
        <authorList>
            <person name="Varghese N."/>
            <person name="Submissions S."/>
        </authorList>
    </citation>
    <scope>NUCLEOTIDE SEQUENCE [LARGE SCALE GENOMIC DNA]</scope>
    <source>
        <strain evidence="10">C7</strain>
    </source>
</reference>
<comment type="similarity">
    <text evidence="1">Belongs to the phosphoglycerate mutase family. BPG-dependent PGAM subfamily.</text>
</comment>
<dbReference type="Pfam" id="PF00300">
    <property type="entry name" value="His_Phos_1"/>
    <property type="match status" value="1"/>
</dbReference>
<dbReference type="InterPro" id="IPR013078">
    <property type="entry name" value="His_Pase_superF_clade-1"/>
</dbReference>
<evidence type="ECO:0000256" key="4">
    <source>
        <dbReference type="ARBA" id="ARBA00023152"/>
    </source>
</evidence>
<dbReference type="GO" id="GO:0006094">
    <property type="term" value="P:gluconeogenesis"/>
    <property type="evidence" value="ECO:0007669"/>
    <property type="project" value="UniProtKB-KW"/>
</dbReference>
<evidence type="ECO:0000313" key="9">
    <source>
        <dbReference type="EMBL" id="SOH92224.1"/>
    </source>
</evidence>
<dbReference type="EC" id="5.4.2.11" evidence="2"/>
<keyword evidence="5" id="KW-0413">Isomerase</keyword>
<dbReference type="OrthoDB" id="9781415at2"/>
<proteinExistence type="inferred from homology"/>
<dbReference type="InterPro" id="IPR005952">
    <property type="entry name" value="Phosphogly_mut1"/>
</dbReference>